<dbReference type="Gene3D" id="2.40.50.140">
    <property type="entry name" value="Nucleic acid-binding proteins"/>
    <property type="match status" value="1"/>
</dbReference>
<dbReference type="Proteomes" id="UP001392437">
    <property type="component" value="Unassembled WGS sequence"/>
</dbReference>
<protein>
    <submittedName>
        <fullName evidence="1">Nucleic acid-binding OB-fold</fullName>
    </submittedName>
</protein>
<evidence type="ECO:0000313" key="2">
    <source>
        <dbReference type="Proteomes" id="UP001392437"/>
    </source>
</evidence>
<keyword evidence="2" id="KW-1185">Reference proteome</keyword>
<dbReference type="InterPro" id="IPR012340">
    <property type="entry name" value="NA-bd_OB-fold"/>
</dbReference>
<dbReference type="AlphaFoldDB" id="A0AAW0QEX3"/>
<gene>
    <name evidence="1" type="ORF">PG999_011168</name>
</gene>
<accession>A0AAW0QEX3</accession>
<comment type="caution">
    <text evidence="1">The sequence shown here is derived from an EMBL/GenBank/DDBJ whole genome shotgun (WGS) entry which is preliminary data.</text>
</comment>
<proteinExistence type="predicted"/>
<sequence length="361" mass="39858">MAPKKLVIFAGAPEDSSLQHDGPGLLDAFLEPHTSFMHGRNPLQRSKISNPENGHDTAAWRSIPLHRGQLHTGFSQVHELSQDYVGHGNFFSSMLASCSFDETGNGTTEMSQSLLNDFYNHSLAIHEDVRSSQLPPESYGSASQSFTTTLSYDDSFSDGSSSQADRTLGLGSARLSNLCDIPNASHLNAIQPQTMSVNLIVGIISIAEPRTITTKWGASKTLIELSVGDETKTGFSITFWLAADGDAQNETDAILRDLRRRDVVLLRNIALSEFKTKVHGHSLRKGLSRIQLLYRQRLDEDDKGGFYGVRDLTSRSATHPQALKTARVRQWVLDFVAQPVYAGHGNRQGLKRWELPPDDTQ</sequence>
<reference evidence="1 2" key="1">
    <citation type="submission" date="2023-01" db="EMBL/GenBank/DDBJ databases">
        <title>Analysis of 21 Apiospora genomes using comparative genomics revels a genus with tremendous synthesis potential of carbohydrate active enzymes and secondary metabolites.</title>
        <authorList>
            <person name="Sorensen T."/>
        </authorList>
    </citation>
    <scope>NUCLEOTIDE SEQUENCE [LARGE SCALE GENOMIC DNA]</scope>
    <source>
        <strain evidence="1 2">CBS 117206</strain>
    </source>
</reference>
<evidence type="ECO:0000313" key="1">
    <source>
        <dbReference type="EMBL" id="KAK8100794.1"/>
    </source>
</evidence>
<dbReference type="EMBL" id="JAQQWP010000009">
    <property type="protein sequence ID" value="KAK8100794.1"/>
    <property type="molecule type" value="Genomic_DNA"/>
</dbReference>
<dbReference type="SUPFAM" id="SSF50249">
    <property type="entry name" value="Nucleic acid-binding proteins"/>
    <property type="match status" value="1"/>
</dbReference>
<organism evidence="1 2">
    <name type="scientific">Apiospora kogelbergensis</name>
    <dbReference type="NCBI Taxonomy" id="1337665"/>
    <lineage>
        <taxon>Eukaryota</taxon>
        <taxon>Fungi</taxon>
        <taxon>Dikarya</taxon>
        <taxon>Ascomycota</taxon>
        <taxon>Pezizomycotina</taxon>
        <taxon>Sordariomycetes</taxon>
        <taxon>Xylariomycetidae</taxon>
        <taxon>Amphisphaeriales</taxon>
        <taxon>Apiosporaceae</taxon>
        <taxon>Apiospora</taxon>
    </lineage>
</organism>
<name>A0AAW0QEX3_9PEZI</name>